<dbReference type="InterPro" id="IPR001387">
    <property type="entry name" value="Cro/C1-type_HTH"/>
</dbReference>
<name>A0A126QF06_PASMD</name>
<dbReference type="Gene3D" id="1.10.260.40">
    <property type="entry name" value="lambda repressor-like DNA-binding domains"/>
    <property type="match status" value="1"/>
</dbReference>
<dbReference type="InterPro" id="IPR050400">
    <property type="entry name" value="Bact_Cytoskel_RodZ"/>
</dbReference>
<dbReference type="AlphaFoldDB" id="A0A126QF06"/>
<keyword evidence="1" id="KW-0472">Membrane</keyword>
<dbReference type="PANTHER" id="PTHR34475">
    <property type="match status" value="1"/>
</dbReference>
<dbReference type="GO" id="GO:0003677">
    <property type="term" value="F:DNA binding"/>
    <property type="evidence" value="ECO:0007669"/>
    <property type="project" value="InterPro"/>
</dbReference>
<accession>A0A126QF06</accession>
<keyword evidence="1" id="KW-0812">Transmembrane</keyword>
<reference evidence="3" key="1">
    <citation type="submission" date="2015-01" db="EMBL/GenBank/DDBJ databases">
        <title>Draft genome sequence of Pasteurella multocida isolated from alpaca pneumonia.</title>
        <authorList>
            <person name="Maturrano L."/>
            <person name="Hurtado R."/>
            <person name="Allasi N."/>
            <person name="Juscamayta E."/>
            <person name="Fernandez D."/>
            <person name="Maximiliano J."/>
            <person name="Rimac R."/>
            <person name="Rosadio R."/>
        </authorList>
    </citation>
    <scope>NUCLEOTIDE SEQUENCE</scope>
    <source>
        <strain evidence="3">UNMSM</strain>
    </source>
</reference>
<feature type="transmembrane region" description="Helical" evidence="1">
    <location>
        <begin position="112"/>
        <end position="133"/>
    </location>
</feature>
<protein>
    <submittedName>
        <fullName evidence="3">PM2009 protein</fullName>
    </submittedName>
</protein>
<dbReference type="InterPro" id="IPR025194">
    <property type="entry name" value="RodZ-like_C"/>
</dbReference>
<feature type="domain" description="Cytoskeleton protein RodZ-like C-terminal" evidence="2">
    <location>
        <begin position="247"/>
        <end position="315"/>
    </location>
</feature>
<dbReference type="CDD" id="cd00093">
    <property type="entry name" value="HTH_XRE"/>
    <property type="match status" value="1"/>
</dbReference>
<dbReference type="Pfam" id="PF13413">
    <property type="entry name" value="HTH_25"/>
    <property type="match status" value="1"/>
</dbReference>
<dbReference type="Pfam" id="PF13464">
    <property type="entry name" value="RodZ_C"/>
    <property type="match status" value="1"/>
</dbReference>
<proteinExistence type="predicted"/>
<keyword evidence="1" id="KW-1133">Transmembrane helix</keyword>
<dbReference type="InterPro" id="IPR010982">
    <property type="entry name" value="Lambda_DNA-bd_dom_sf"/>
</dbReference>
<sequence length="318" mass="35210">MNTATNNIEEKVLTLGEQFRQAREALNLSIEDVSKKISLRPSILQLIETNQLAQKSIPATFMRGYVRSYAKFLKLPESVWVHASFGEDHKNDLGKNARATRAVNHYSSHNHWIGWLSLLVVLIVAGMTGLWWWENYTQSNAERESLVQHYVDTTPQSSAVQSTPIASSTVLTDTTQNATVLSASSVVIPTTQTTSSTDLPVTISPVSDQPITSADVLKAEMEKLDEKSEKNLLSHETVATPSHELHIEVTGGCWISVQNESGKILAQKEYKQGDVLTFNEGVTYSLIIGAPANVKITYKGEDYPLKVDGRVARFKLPQ</sequence>
<dbReference type="EMBL" id="KP660562">
    <property type="protein sequence ID" value="AMK08401.1"/>
    <property type="molecule type" value="Genomic_DNA"/>
</dbReference>
<gene>
    <name evidence="3" type="primary">PM2009</name>
</gene>
<evidence type="ECO:0000313" key="3">
    <source>
        <dbReference type="EMBL" id="AMK08401.1"/>
    </source>
</evidence>
<evidence type="ECO:0000259" key="2">
    <source>
        <dbReference type="Pfam" id="PF13464"/>
    </source>
</evidence>
<dbReference type="RefSeq" id="WP_059245748.1">
    <property type="nucleotide sequence ID" value="NZ_CP059704.1"/>
</dbReference>
<evidence type="ECO:0000256" key="1">
    <source>
        <dbReference type="SAM" id="Phobius"/>
    </source>
</evidence>
<organism evidence="3">
    <name type="scientific">Pasteurella multocida</name>
    <dbReference type="NCBI Taxonomy" id="747"/>
    <lineage>
        <taxon>Bacteria</taxon>
        <taxon>Pseudomonadati</taxon>
        <taxon>Pseudomonadota</taxon>
        <taxon>Gammaproteobacteria</taxon>
        <taxon>Pasteurellales</taxon>
        <taxon>Pasteurellaceae</taxon>
        <taxon>Pasteurella</taxon>
    </lineage>
</organism>
<dbReference type="SUPFAM" id="SSF47413">
    <property type="entry name" value="lambda repressor-like DNA-binding domains"/>
    <property type="match status" value="1"/>
</dbReference>
<dbReference type="PANTHER" id="PTHR34475:SF1">
    <property type="entry name" value="CYTOSKELETON PROTEIN RODZ"/>
    <property type="match status" value="1"/>
</dbReference>